<feature type="compositionally biased region" description="Basic and acidic residues" evidence="1">
    <location>
        <begin position="68"/>
        <end position="78"/>
    </location>
</feature>
<evidence type="ECO:0000313" key="3">
    <source>
        <dbReference type="Proteomes" id="UP000004995"/>
    </source>
</evidence>
<feature type="region of interest" description="Disordered" evidence="1">
    <location>
        <begin position="20"/>
        <end position="39"/>
    </location>
</feature>
<reference evidence="3" key="1">
    <citation type="journal article" date="2012" name="Nat. Biotechnol.">
        <title>Reference genome sequence of the model plant Setaria.</title>
        <authorList>
            <person name="Bennetzen J.L."/>
            <person name="Schmutz J."/>
            <person name="Wang H."/>
            <person name="Percifield R."/>
            <person name="Hawkins J."/>
            <person name="Pontaroli A.C."/>
            <person name="Estep M."/>
            <person name="Feng L."/>
            <person name="Vaughn J.N."/>
            <person name="Grimwood J."/>
            <person name="Jenkins J."/>
            <person name="Barry K."/>
            <person name="Lindquist E."/>
            <person name="Hellsten U."/>
            <person name="Deshpande S."/>
            <person name="Wang X."/>
            <person name="Wu X."/>
            <person name="Mitros T."/>
            <person name="Triplett J."/>
            <person name="Yang X."/>
            <person name="Ye C.Y."/>
            <person name="Mauro-Herrera M."/>
            <person name="Wang L."/>
            <person name="Li P."/>
            <person name="Sharma M."/>
            <person name="Sharma R."/>
            <person name="Ronald P.C."/>
            <person name="Panaud O."/>
            <person name="Kellogg E.A."/>
            <person name="Brutnell T.P."/>
            <person name="Doust A.N."/>
            <person name="Tuskan G.A."/>
            <person name="Rokhsar D."/>
            <person name="Devos K.M."/>
        </authorList>
    </citation>
    <scope>NUCLEOTIDE SEQUENCE [LARGE SCALE GENOMIC DNA]</scope>
    <source>
        <strain evidence="3">cv. Yugu1</strain>
    </source>
</reference>
<feature type="compositionally biased region" description="Polar residues" evidence="1">
    <location>
        <begin position="80"/>
        <end position="90"/>
    </location>
</feature>
<dbReference type="EMBL" id="AGNK02000127">
    <property type="status" value="NOT_ANNOTATED_CDS"/>
    <property type="molecule type" value="Genomic_DNA"/>
</dbReference>
<proteinExistence type="predicted"/>
<name>K3Z1D7_SETIT</name>
<dbReference type="HOGENOM" id="CLU_2444999_0_0_1"/>
<protein>
    <submittedName>
        <fullName evidence="2">Uncharacterized protein</fullName>
    </submittedName>
</protein>
<accession>K3Z1D7</accession>
<feature type="region of interest" description="Disordered" evidence="1">
    <location>
        <begin position="61"/>
        <end position="90"/>
    </location>
</feature>
<dbReference type="EnsemblPlants" id="KQL28776">
    <property type="protein sequence ID" value="KQL28776"/>
    <property type="gene ID" value="SETIT_020355mg"/>
</dbReference>
<evidence type="ECO:0000313" key="2">
    <source>
        <dbReference type="EnsemblPlants" id="KQL28776"/>
    </source>
</evidence>
<feature type="compositionally biased region" description="Low complexity" evidence="1">
    <location>
        <begin position="21"/>
        <end position="32"/>
    </location>
</feature>
<dbReference type="InParanoid" id="K3Z1D7"/>
<dbReference type="Gramene" id="KQL28776">
    <property type="protein sequence ID" value="KQL28776"/>
    <property type="gene ID" value="SETIT_020355mg"/>
</dbReference>
<reference evidence="2" key="2">
    <citation type="submission" date="2018-08" db="UniProtKB">
        <authorList>
            <consortium name="EnsemblPlants"/>
        </authorList>
    </citation>
    <scope>IDENTIFICATION</scope>
    <source>
        <strain evidence="2">Yugu1</strain>
    </source>
</reference>
<dbReference type="Proteomes" id="UP000004995">
    <property type="component" value="Unassembled WGS sequence"/>
</dbReference>
<keyword evidence="3" id="KW-1185">Reference proteome</keyword>
<evidence type="ECO:0000256" key="1">
    <source>
        <dbReference type="SAM" id="MobiDB-lite"/>
    </source>
</evidence>
<organism evidence="2 3">
    <name type="scientific">Setaria italica</name>
    <name type="common">Foxtail millet</name>
    <name type="synonym">Panicum italicum</name>
    <dbReference type="NCBI Taxonomy" id="4555"/>
    <lineage>
        <taxon>Eukaryota</taxon>
        <taxon>Viridiplantae</taxon>
        <taxon>Streptophyta</taxon>
        <taxon>Embryophyta</taxon>
        <taxon>Tracheophyta</taxon>
        <taxon>Spermatophyta</taxon>
        <taxon>Magnoliopsida</taxon>
        <taxon>Liliopsida</taxon>
        <taxon>Poales</taxon>
        <taxon>Poaceae</taxon>
        <taxon>PACMAD clade</taxon>
        <taxon>Panicoideae</taxon>
        <taxon>Panicodae</taxon>
        <taxon>Paniceae</taxon>
        <taxon>Cenchrinae</taxon>
        <taxon>Setaria</taxon>
    </lineage>
</organism>
<sequence length="90" mass="10179">MRDCRHQLALHRARRISLRCQSSAQSSAPSPAFVCSQSEEDNGHEGIRHTWACLRPCRPKHRHARGMQGEHRQLDPRDPTTATRNSSLAA</sequence>
<dbReference type="AlphaFoldDB" id="K3Z1D7"/>